<dbReference type="EMBL" id="GDIQ01052331">
    <property type="protein sequence ID" value="JAN42406.1"/>
    <property type="molecule type" value="Transcribed_RNA"/>
</dbReference>
<dbReference type="PROSITE" id="PS50297">
    <property type="entry name" value="ANK_REP_REGION"/>
    <property type="match status" value="4"/>
</dbReference>
<dbReference type="InterPro" id="IPR002110">
    <property type="entry name" value="Ankyrin_rpt"/>
</dbReference>
<evidence type="ECO:0000313" key="3">
    <source>
        <dbReference type="EMBL" id="JAN42406.1"/>
    </source>
</evidence>
<dbReference type="InterPro" id="IPR036770">
    <property type="entry name" value="Ankyrin_rpt-contain_sf"/>
</dbReference>
<keyword evidence="1" id="KW-0677">Repeat</keyword>
<evidence type="ECO:0000256" key="1">
    <source>
        <dbReference type="ARBA" id="ARBA00022737"/>
    </source>
</evidence>
<sequence>MGVAWWNLQSQLLVAIQKDDVTRAKELLADGVDCDARFLFGSHRRPALCLCVERDSLDLVRLLLDWGCSVNQSDTRGQTALHLAASRGQFGLLEHLLRSKASVRALDEQKRTPLHWAAQHTSPEMALLLLQHQAAVDPLDQDGRTPLLLACQNPSSSITAQQLLRHGANARAVDLLGNTALHLATDPPLIRALIASGAAVDACNHAGLTPLHLAVRHTTSRNEIVSLLAEAGCQVDQPTPLGQTALHTVVQEKDESSAILLLRYHARPDTVDRLGLPPLFHAARDGNLRLVQALLAAGAYQTLRDPHSWMRQPHLLAEIRDKKILQLLQTSGNACPRLTWLARSAFREHAKEKSSFLASQLLFPPSLIQFIDFSDVFEDWI</sequence>
<evidence type="ECO:0000256" key="2">
    <source>
        <dbReference type="ARBA" id="ARBA00023043"/>
    </source>
</evidence>
<keyword evidence="2" id="KW-0040">ANK repeat</keyword>
<dbReference type="InterPro" id="IPR050776">
    <property type="entry name" value="Ank_Repeat/CDKN_Inhibitor"/>
</dbReference>
<dbReference type="PANTHER" id="PTHR24201">
    <property type="entry name" value="ANK_REP_REGION DOMAIN-CONTAINING PROTEIN"/>
    <property type="match status" value="1"/>
</dbReference>
<dbReference type="SMART" id="SM00248">
    <property type="entry name" value="ANK"/>
    <property type="match status" value="9"/>
</dbReference>
<dbReference type="SUPFAM" id="SSF48403">
    <property type="entry name" value="Ankyrin repeat"/>
    <property type="match status" value="1"/>
</dbReference>
<dbReference type="PROSITE" id="PS50088">
    <property type="entry name" value="ANK_REPEAT"/>
    <property type="match status" value="5"/>
</dbReference>
<proteinExistence type="predicted"/>
<dbReference type="Gene3D" id="1.25.40.20">
    <property type="entry name" value="Ankyrin repeat-containing domain"/>
    <property type="match status" value="2"/>
</dbReference>
<dbReference type="AlphaFoldDB" id="A0A0P5GJG3"/>
<dbReference type="OrthoDB" id="6430205at2759"/>
<reference evidence="3" key="1">
    <citation type="submission" date="2015-10" db="EMBL/GenBank/DDBJ databases">
        <title>EvidentialGene: Evidence-directed Construction of Complete mRNA Transcriptomes without Genomes.</title>
        <authorList>
            <person name="Gilbert D.G."/>
        </authorList>
    </citation>
    <scope>NUCLEOTIDE SEQUENCE</scope>
</reference>
<protein>
    <submittedName>
        <fullName evidence="3">Ankyrin-3</fullName>
    </submittedName>
</protein>
<accession>A0A0P5GJG3</accession>
<dbReference type="Pfam" id="PF12796">
    <property type="entry name" value="Ank_2"/>
    <property type="match status" value="2"/>
</dbReference>
<organism evidence="3">
    <name type="scientific">Daphnia magna</name>
    <dbReference type="NCBI Taxonomy" id="35525"/>
    <lineage>
        <taxon>Eukaryota</taxon>
        <taxon>Metazoa</taxon>
        <taxon>Ecdysozoa</taxon>
        <taxon>Arthropoda</taxon>
        <taxon>Crustacea</taxon>
        <taxon>Branchiopoda</taxon>
        <taxon>Diplostraca</taxon>
        <taxon>Cladocera</taxon>
        <taxon>Anomopoda</taxon>
        <taxon>Daphniidae</taxon>
        <taxon>Daphnia</taxon>
    </lineage>
</organism>
<name>A0A0P5GJG3_9CRUS</name>